<protein>
    <submittedName>
        <fullName evidence="2">Uncharacterized protein</fullName>
    </submittedName>
</protein>
<feature type="compositionally biased region" description="Basic and acidic residues" evidence="1">
    <location>
        <begin position="121"/>
        <end position="130"/>
    </location>
</feature>
<evidence type="ECO:0000256" key="1">
    <source>
        <dbReference type="SAM" id="MobiDB-lite"/>
    </source>
</evidence>
<reference evidence="2 3" key="1">
    <citation type="submission" date="2024-09" db="EMBL/GenBank/DDBJ databases">
        <title>The Natural Products Discovery Center: Release of the First 8490 Sequenced Strains for Exploring Actinobacteria Biosynthetic Diversity.</title>
        <authorList>
            <person name="Kalkreuter E."/>
            <person name="Kautsar S.A."/>
            <person name="Yang D."/>
            <person name="Bader C.D."/>
            <person name="Teijaro C.N."/>
            <person name="Fluegel L."/>
            <person name="Davis C.M."/>
            <person name="Simpson J.R."/>
            <person name="Lauterbach L."/>
            <person name="Steele A.D."/>
            <person name="Gui C."/>
            <person name="Meng S."/>
            <person name="Li G."/>
            <person name="Viehrig K."/>
            <person name="Ye F."/>
            <person name="Su P."/>
            <person name="Kiefer A.F."/>
            <person name="Nichols A."/>
            <person name="Cepeda A.J."/>
            <person name="Yan W."/>
            <person name="Fan B."/>
            <person name="Jiang Y."/>
            <person name="Adhikari A."/>
            <person name="Zheng C.-J."/>
            <person name="Schuster L."/>
            <person name="Cowan T.M."/>
            <person name="Smanski M.J."/>
            <person name="Chevrette M.G."/>
            <person name="De Carvalho L.P.S."/>
            <person name="Shen B."/>
        </authorList>
    </citation>
    <scope>NUCLEOTIDE SEQUENCE [LARGE SCALE GENOMIC DNA]</scope>
    <source>
        <strain evidence="2 3">NPDC056472</strain>
    </source>
</reference>
<feature type="compositionally biased region" description="Low complexity" evidence="1">
    <location>
        <begin position="131"/>
        <end position="153"/>
    </location>
</feature>
<dbReference type="EMBL" id="JBHTRV010000055">
    <property type="protein sequence ID" value="MFE5985555.1"/>
    <property type="molecule type" value="Genomic_DNA"/>
</dbReference>
<proteinExistence type="predicted"/>
<dbReference type="Proteomes" id="UP001600424">
    <property type="component" value="Unassembled WGS sequence"/>
</dbReference>
<organism evidence="2 3">
    <name type="scientific">Streptomyces wedmorensis</name>
    <dbReference type="NCBI Taxonomy" id="43759"/>
    <lineage>
        <taxon>Bacteria</taxon>
        <taxon>Bacillati</taxon>
        <taxon>Actinomycetota</taxon>
        <taxon>Actinomycetes</taxon>
        <taxon>Kitasatosporales</taxon>
        <taxon>Streptomycetaceae</taxon>
        <taxon>Streptomyces</taxon>
    </lineage>
</organism>
<evidence type="ECO:0000313" key="3">
    <source>
        <dbReference type="Proteomes" id="UP001600424"/>
    </source>
</evidence>
<accession>A0ABW6J955</accession>
<evidence type="ECO:0000313" key="2">
    <source>
        <dbReference type="EMBL" id="MFE5985555.1"/>
    </source>
</evidence>
<comment type="caution">
    <text evidence="2">The sequence shown here is derived from an EMBL/GenBank/DDBJ whole genome shotgun (WGS) entry which is preliminary data.</text>
</comment>
<dbReference type="RefSeq" id="WP_386253387.1">
    <property type="nucleotide sequence ID" value="NZ_JBHTRV010000055.1"/>
</dbReference>
<feature type="region of interest" description="Disordered" evidence="1">
    <location>
        <begin position="108"/>
        <end position="153"/>
    </location>
</feature>
<name>A0ABW6J955_STRWE</name>
<sequence>MSASSSSWDDFKTRVWGNRTEVIEGVEVRVPTDLPFGFEDRLADLSSSSAREDVEELVEALFGPDVLDRWLDAKMGTMGLMTVLTWGMAQGGGQTEFTFDDAYTAITSDDPGKALAPQPRNRAERRERSRSTGGRSRRTSAASTGSTRTASLD</sequence>
<keyword evidence="3" id="KW-1185">Reference proteome</keyword>
<gene>
    <name evidence="2" type="ORF">ACFQ63_38460</name>
</gene>